<dbReference type="OrthoDB" id="78628at2759"/>
<name>A0A1V9Y7Z3_ACHHY</name>
<dbReference type="EMBL" id="JNBR01002647">
    <property type="protein sequence ID" value="OQR81788.1"/>
    <property type="molecule type" value="Genomic_DNA"/>
</dbReference>
<comment type="caution">
    <text evidence="1">The sequence shown here is derived from an EMBL/GenBank/DDBJ whole genome shotgun (WGS) entry which is preliminary data.</text>
</comment>
<protein>
    <submittedName>
        <fullName evidence="1">Uncharacterized protein</fullName>
    </submittedName>
</protein>
<dbReference type="STRING" id="1202772.A0A1V9Y7Z3"/>
<sequence>MTSDDSLNHGAMWYGWLKRIKKHLQRSHRHHLQLVRDNLTSLKLKWLATRRAYECGSAALDEVNAARLALDNARTEHRQHLLDQQFDFHANVNERGSSHFFRRPKGLKVSITSVNVNGVPVTDDDVVKATFTAHWKSIMVAPEAHPPLNRARRRAVHSVKSWTVP</sequence>
<keyword evidence="2" id="KW-1185">Reference proteome</keyword>
<accession>A0A1V9Y7Z3</accession>
<organism evidence="1 2">
    <name type="scientific">Achlya hypogyna</name>
    <name type="common">Oomycete</name>
    <name type="synonym">Protoachlya hypogyna</name>
    <dbReference type="NCBI Taxonomy" id="1202772"/>
    <lineage>
        <taxon>Eukaryota</taxon>
        <taxon>Sar</taxon>
        <taxon>Stramenopiles</taxon>
        <taxon>Oomycota</taxon>
        <taxon>Saprolegniomycetes</taxon>
        <taxon>Saprolegniales</taxon>
        <taxon>Achlyaceae</taxon>
        <taxon>Achlya</taxon>
    </lineage>
</organism>
<dbReference type="AlphaFoldDB" id="A0A1V9Y7Z3"/>
<reference evidence="1 2" key="1">
    <citation type="journal article" date="2014" name="Genome Biol. Evol.">
        <title>The secreted proteins of Achlya hypogyna and Thraustotheca clavata identify the ancestral oomycete secretome and reveal gene acquisitions by horizontal gene transfer.</title>
        <authorList>
            <person name="Misner I."/>
            <person name="Blouin N."/>
            <person name="Leonard G."/>
            <person name="Richards T.A."/>
            <person name="Lane C.E."/>
        </authorList>
    </citation>
    <scope>NUCLEOTIDE SEQUENCE [LARGE SCALE GENOMIC DNA]</scope>
    <source>
        <strain evidence="1 2">ATCC 48635</strain>
    </source>
</reference>
<evidence type="ECO:0000313" key="1">
    <source>
        <dbReference type="EMBL" id="OQR81788.1"/>
    </source>
</evidence>
<proteinExistence type="predicted"/>
<dbReference type="Proteomes" id="UP000243579">
    <property type="component" value="Unassembled WGS sequence"/>
</dbReference>
<evidence type="ECO:0000313" key="2">
    <source>
        <dbReference type="Proteomes" id="UP000243579"/>
    </source>
</evidence>
<gene>
    <name evidence="1" type="ORF">ACHHYP_16421</name>
</gene>